<keyword evidence="2" id="KW-0067">ATP-binding</keyword>
<organism evidence="4">
    <name type="scientific">Methyloraptor flagellatus</name>
    <dbReference type="NCBI Taxonomy" id="3162530"/>
    <lineage>
        <taxon>Bacteria</taxon>
        <taxon>Pseudomonadati</taxon>
        <taxon>Pseudomonadota</taxon>
        <taxon>Alphaproteobacteria</taxon>
        <taxon>Hyphomicrobiales</taxon>
        <taxon>Ancalomicrobiaceae</taxon>
        <taxon>Methyloraptor</taxon>
    </lineage>
</organism>
<accession>A0AAU7XDI7</accession>
<dbReference type="InterPro" id="IPR011761">
    <property type="entry name" value="ATP-grasp"/>
</dbReference>
<dbReference type="Gene3D" id="3.30.1490.20">
    <property type="entry name" value="ATP-grasp fold, A domain"/>
    <property type="match status" value="1"/>
</dbReference>
<dbReference type="PANTHER" id="PTHR42793:SF4">
    <property type="entry name" value="BLL6376 PROTEIN"/>
    <property type="match status" value="1"/>
</dbReference>
<dbReference type="Gene3D" id="3.40.50.261">
    <property type="entry name" value="Succinyl-CoA synthetase domains"/>
    <property type="match status" value="2"/>
</dbReference>
<dbReference type="Pfam" id="PF13380">
    <property type="entry name" value="CoA_binding_2"/>
    <property type="match status" value="1"/>
</dbReference>
<dbReference type="SMART" id="SM00881">
    <property type="entry name" value="CoA_binding"/>
    <property type="match status" value="1"/>
</dbReference>
<reference evidence="4" key="1">
    <citation type="submission" date="2024-06" db="EMBL/GenBank/DDBJ databases">
        <title>Methylostella associata gen. nov., sp. nov., a novel Ancalomicrobiaceae-affiliated facultatively methylotrophic bacteria that feed on methanotrophs of the genus Methylococcus.</title>
        <authorList>
            <person name="Saltykova V."/>
            <person name="Danilova O.V."/>
            <person name="Oshkin I.Y."/>
            <person name="Belova S.E."/>
            <person name="Pimenov N.V."/>
            <person name="Dedysh S.N."/>
        </authorList>
    </citation>
    <scope>NUCLEOTIDE SEQUENCE</scope>
    <source>
        <strain evidence="4">S20</strain>
    </source>
</reference>
<dbReference type="InterPro" id="IPR003781">
    <property type="entry name" value="CoA-bd"/>
</dbReference>
<evidence type="ECO:0000256" key="2">
    <source>
        <dbReference type="PROSITE-ProRule" id="PRU00409"/>
    </source>
</evidence>
<keyword evidence="2" id="KW-0547">Nucleotide-binding</keyword>
<dbReference type="SUPFAM" id="SSF52210">
    <property type="entry name" value="Succinyl-CoA synthetase domains"/>
    <property type="match status" value="2"/>
</dbReference>
<evidence type="ECO:0000259" key="3">
    <source>
        <dbReference type="PROSITE" id="PS50975"/>
    </source>
</evidence>
<dbReference type="Gene3D" id="3.30.470.20">
    <property type="entry name" value="ATP-grasp fold, B domain"/>
    <property type="match status" value="1"/>
</dbReference>
<dbReference type="Gene3D" id="3.40.50.720">
    <property type="entry name" value="NAD(P)-binding Rossmann-like Domain"/>
    <property type="match status" value="1"/>
</dbReference>
<evidence type="ECO:0000313" key="4">
    <source>
        <dbReference type="EMBL" id="XBY46210.1"/>
    </source>
</evidence>
<dbReference type="InterPro" id="IPR013815">
    <property type="entry name" value="ATP_grasp_subdomain_1"/>
</dbReference>
<keyword evidence="1" id="KW-0816">Tricarboxylic acid cycle</keyword>
<dbReference type="GO" id="GO:0005524">
    <property type="term" value="F:ATP binding"/>
    <property type="evidence" value="ECO:0007669"/>
    <property type="project" value="UniProtKB-UniRule"/>
</dbReference>
<dbReference type="GO" id="GO:0006099">
    <property type="term" value="P:tricarboxylic acid cycle"/>
    <property type="evidence" value="ECO:0007669"/>
    <property type="project" value="UniProtKB-KW"/>
</dbReference>
<dbReference type="KEGG" id="mflg:ABS361_08305"/>
<proteinExistence type="predicted"/>
<dbReference type="PROSITE" id="PS50975">
    <property type="entry name" value="ATP_GRASP"/>
    <property type="match status" value="1"/>
</dbReference>
<gene>
    <name evidence="4" type="ORF">ABS361_08305</name>
</gene>
<dbReference type="GO" id="GO:0046872">
    <property type="term" value="F:metal ion binding"/>
    <property type="evidence" value="ECO:0007669"/>
    <property type="project" value="InterPro"/>
</dbReference>
<protein>
    <submittedName>
        <fullName evidence="4">Acetate--CoA ligase family protein</fullName>
    </submittedName>
</protein>
<dbReference type="AlphaFoldDB" id="A0AAU7XDI7"/>
<name>A0AAU7XDI7_9HYPH</name>
<keyword evidence="4" id="KW-0436">Ligase</keyword>
<dbReference type="GO" id="GO:0016874">
    <property type="term" value="F:ligase activity"/>
    <property type="evidence" value="ECO:0007669"/>
    <property type="project" value="UniProtKB-KW"/>
</dbReference>
<dbReference type="PANTHER" id="PTHR42793">
    <property type="entry name" value="COA BINDING DOMAIN CONTAINING PROTEIN"/>
    <property type="match status" value="1"/>
</dbReference>
<evidence type="ECO:0000256" key="1">
    <source>
        <dbReference type="ARBA" id="ARBA00022532"/>
    </source>
</evidence>
<dbReference type="Pfam" id="PF13549">
    <property type="entry name" value="ATP-grasp_5"/>
    <property type="match status" value="1"/>
</dbReference>
<dbReference type="InterPro" id="IPR032875">
    <property type="entry name" value="Succ_CoA_lig_flav_dom"/>
</dbReference>
<sequence>MTALTTGLDRLLHPRRIAVIGGASAAEVIRQCDRMGYAGEIWPVHPNKAEIGGHRAYVGLDALPGVPDAAFVGVNRHATVDVVRTLAAMGAGGAVSYASGFREVGAEGEALQTALVAAAGAMPVLGPNCYGFINALDGALLWPDHHGAARVERGVAFVTQSSNIAINLTMNRRGLPIAFMVAVGNQAMVGLAEAIEALAADDRVTAIGLHVEGISDPAALASAVEIAHRRGVSVVALKAGRSEMGSRIAMTHTASLAGSHRVTSAFLERIGIAEVGSIPALIETLKLLHLGGPLPGRRLVSLSCSGGEASLMSDAAEAHGLDLPAYPPEAEAKIRATCNPLVTVSNPFDYHTFDWGNRDRLADTFSAVMEAGQDLTVLVLDWPRPELGPAPAWDASAYAIMDAHARTGRRAALIATLPECLPETWGAALVAGGVAPLCGIADGLEAIAAAARLGTNEPRTVAAPIARRPGRVVALTEPVAKAELARFGVAVPRSQVVTTREAALAAAEAIGFPLVAKAVGADLTHKTERGAVILNLRDPGALAAAYDRLAPLGEAVLIEAMVTDAVAELIVGVARDPVIGLHLVVGSGGVLAELVADTSIVLLPAERADVEAAIGALKVSKLIDGWRGKPAGDRAAAVDAVLAIARFAQANADRLDGLDVNPLMVRPAGLGAVAADALVMLVEDTE</sequence>
<dbReference type="SUPFAM" id="SSF51735">
    <property type="entry name" value="NAD(P)-binding Rossmann-fold domains"/>
    <property type="match status" value="1"/>
</dbReference>
<dbReference type="RefSeq" id="WP_407051307.1">
    <property type="nucleotide sequence ID" value="NZ_CP158568.1"/>
</dbReference>
<dbReference type="InterPro" id="IPR036291">
    <property type="entry name" value="NAD(P)-bd_dom_sf"/>
</dbReference>
<dbReference type="Pfam" id="PF13607">
    <property type="entry name" value="Succ_CoA_lig"/>
    <property type="match status" value="1"/>
</dbReference>
<feature type="domain" description="ATP-grasp" evidence="3">
    <location>
        <begin position="481"/>
        <end position="686"/>
    </location>
</feature>
<dbReference type="SUPFAM" id="SSF56059">
    <property type="entry name" value="Glutathione synthetase ATP-binding domain-like"/>
    <property type="match status" value="1"/>
</dbReference>
<dbReference type="EMBL" id="CP158568">
    <property type="protein sequence ID" value="XBY46210.1"/>
    <property type="molecule type" value="Genomic_DNA"/>
</dbReference>
<dbReference type="InterPro" id="IPR016102">
    <property type="entry name" value="Succinyl-CoA_synth-like"/>
</dbReference>